<dbReference type="InterPro" id="IPR036397">
    <property type="entry name" value="RNaseH_sf"/>
</dbReference>
<name>A0AA38WPA7_9EURO</name>
<gene>
    <name evidence="15" type="ORF">H2200_013546</name>
</gene>
<evidence type="ECO:0000256" key="10">
    <source>
        <dbReference type="ARBA" id="ARBA00022801"/>
    </source>
</evidence>
<comment type="caution">
    <text evidence="15">The sequence shown here is derived from an EMBL/GenBank/DDBJ whole genome shotgun (WGS) entry which is preliminary data.</text>
</comment>
<evidence type="ECO:0000256" key="9">
    <source>
        <dbReference type="ARBA" id="ARBA00022759"/>
    </source>
</evidence>
<feature type="region of interest" description="Disordered" evidence="12">
    <location>
        <begin position="455"/>
        <end position="494"/>
    </location>
</feature>
<evidence type="ECO:0000256" key="1">
    <source>
        <dbReference type="ARBA" id="ARBA00000077"/>
    </source>
</evidence>
<sequence>MAQPPLANDASRASPVLANTNAAAGVKRKRTTERKFYAVRLGKTPGIYETWPECLSQVKGHKGAVFKAFQSLHEAQAFMEGKSLAATNPAAEQKFYAVQNGRVPGVYTEWTQAQAQIRGIKKPRHKKFNTRAEAEAFVAAGRTSSGLDPSDQITPEEEIRQLIVRNSAPGLQINGTYAPADKDGVPYDIARRPLPPGAVDGYDPNVKLASDGTIVDRTEEEKRKTKMITKVQDPPGMLRIFTDGSSLSNGQAGARAGVGVYFGPQDPKYATSPSSKPRSKSKPKSIRYTASKEVQSLYIMDWAARQRGSEDVSKTDRQPGEEDDETEEEKEKLTNWRYRNVSEALKGSKQTNQRAELTAILRALDIAPRHREVTIYTDSKYAIDCVTNWYRNWVKNGWVNSKGKPVENKDLVADVRERIEEREQLGKATYFVWVKGHAQNEGNIAADRLAVEGARSGRGLSNGDDKEADMSRETKEVDDGELGEVDKEEQDDNEAEMAFKAMERAMEEDGEDEFK</sequence>
<dbReference type="EMBL" id="JAPDRK010000030">
    <property type="protein sequence ID" value="KAJ9601987.1"/>
    <property type="molecule type" value="Genomic_DNA"/>
</dbReference>
<dbReference type="AlphaFoldDB" id="A0AA38WPA7"/>
<dbReference type="CDD" id="cd09280">
    <property type="entry name" value="RNase_HI_eukaryote_like"/>
    <property type="match status" value="1"/>
</dbReference>
<dbReference type="InterPro" id="IPR002156">
    <property type="entry name" value="RNaseH_domain"/>
</dbReference>
<evidence type="ECO:0000259" key="13">
    <source>
        <dbReference type="Pfam" id="PF00075"/>
    </source>
</evidence>
<dbReference type="FunFam" id="3.40.970.10:FF:000002">
    <property type="entry name" value="Ribonuclease H"/>
    <property type="match status" value="1"/>
</dbReference>
<dbReference type="Gene3D" id="3.30.420.10">
    <property type="entry name" value="Ribonuclease H-like superfamily/Ribonuclease H"/>
    <property type="match status" value="1"/>
</dbReference>
<keyword evidence="16" id="KW-1185">Reference proteome</keyword>
<dbReference type="Pfam" id="PF00075">
    <property type="entry name" value="RNase_H"/>
    <property type="match status" value="1"/>
</dbReference>
<feature type="region of interest" description="Disordered" evidence="12">
    <location>
        <begin position="308"/>
        <end position="332"/>
    </location>
</feature>
<accession>A0AA38WPA7</accession>
<keyword evidence="11" id="KW-0460">Magnesium</keyword>
<dbReference type="PANTHER" id="PTHR10642:SF26">
    <property type="entry name" value="RIBONUCLEASE H1"/>
    <property type="match status" value="1"/>
</dbReference>
<evidence type="ECO:0000256" key="8">
    <source>
        <dbReference type="ARBA" id="ARBA00022723"/>
    </source>
</evidence>
<dbReference type="InterPro" id="IPR012337">
    <property type="entry name" value="RNaseH-like_sf"/>
</dbReference>
<dbReference type="Gene3D" id="3.40.970.10">
    <property type="entry name" value="Ribonuclease H1, N-terminal domain"/>
    <property type="match status" value="2"/>
</dbReference>
<keyword evidence="7" id="KW-0540">Nuclease</keyword>
<evidence type="ECO:0000313" key="15">
    <source>
        <dbReference type="EMBL" id="KAJ9601987.1"/>
    </source>
</evidence>
<feature type="compositionally biased region" description="Basic and acidic residues" evidence="12">
    <location>
        <begin position="308"/>
        <end position="320"/>
    </location>
</feature>
<evidence type="ECO:0000259" key="14">
    <source>
        <dbReference type="Pfam" id="PF01693"/>
    </source>
</evidence>
<feature type="region of interest" description="Disordered" evidence="12">
    <location>
        <begin position="267"/>
        <end position="287"/>
    </location>
</feature>
<dbReference type="InterPro" id="IPR037056">
    <property type="entry name" value="RNase_H1_N_sf"/>
</dbReference>
<feature type="domain" description="Ribonuclease H1 N-terminal" evidence="14">
    <location>
        <begin position="94"/>
        <end position="137"/>
    </location>
</feature>
<dbReference type="GO" id="GO:0003676">
    <property type="term" value="F:nucleic acid binding"/>
    <property type="evidence" value="ECO:0007669"/>
    <property type="project" value="InterPro"/>
</dbReference>
<dbReference type="InterPro" id="IPR011320">
    <property type="entry name" value="RNase_H1_N"/>
</dbReference>
<evidence type="ECO:0000256" key="12">
    <source>
        <dbReference type="SAM" id="MobiDB-lite"/>
    </source>
</evidence>
<evidence type="ECO:0000256" key="11">
    <source>
        <dbReference type="ARBA" id="ARBA00022842"/>
    </source>
</evidence>
<evidence type="ECO:0000256" key="3">
    <source>
        <dbReference type="ARBA" id="ARBA00004065"/>
    </source>
</evidence>
<evidence type="ECO:0000256" key="6">
    <source>
        <dbReference type="ARBA" id="ARBA00017721"/>
    </source>
</evidence>
<feature type="compositionally biased region" description="Basic and acidic residues" evidence="12">
    <location>
        <begin position="463"/>
        <end position="477"/>
    </location>
</feature>
<keyword evidence="8" id="KW-0479">Metal-binding</keyword>
<keyword evidence="9" id="KW-0255">Endonuclease</keyword>
<evidence type="ECO:0000256" key="2">
    <source>
        <dbReference type="ARBA" id="ARBA00001946"/>
    </source>
</evidence>
<feature type="compositionally biased region" description="Acidic residues" evidence="12">
    <location>
        <begin position="478"/>
        <end position="494"/>
    </location>
</feature>
<keyword evidence="10" id="KW-0378">Hydrolase</keyword>
<dbReference type="PANTHER" id="PTHR10642">
    <property type="entry name" value="RIBONUCLEASE H1"/>
    <property type="match status" value="1"/>
</dbReference>
<dbReference type="InterPro" id="IPR009027">
    <property type="entry name" value="Ribosomal_bL9/RNase_H1_N"/>
</dbReference>
<dbReference type="SUPFAM" id="SSF55658">
    <property type="entry name" value="L9 N-domain-like"/>
    <property type="match status" value="2"/>
</dbReference>
<dbReference type="EC" id="3.1.26.4" evidence="5"/>
<protein>
    <recommendedName>
        <fullName evidence="6">Ribonuclease H</fullName>
        <ecNumber evidence="5">3.1.26.4</ecNumber>
    </recommendedName>
</protein>
<comment type="function">
    <text evidence="3">Endonuclease that specifically degrades the RNA of RNA-DNA hybrids.</text>
</comment>
<reference evidence="15" key="1">
    <citation type="submission" date="2022-10" db="EMBL/GenBank/DDBJ databases">
        <title>Culturing micro-colonial fungi from biological soil crusts in the Mojave desert and describing Neophaeococcomyces mojavensis, and introducing the new genera and species Taxawa tesnikishii.</title>
        <authorList>
            <person name="Kurbessoian T."/>
            <person name="Stajich J.E."/>
        </authorList>
    </citation>
    <scope>NUCLEOTIDE SEQUENCE</scope>
    <source>
        <strain evidence="15">TK_41</strain>
    </source>
</reference>
<feature type="domain" description="RNase H type-1" evidence="13">
    <location>
        <begin position="339"/>
        <end position="454"/>
    </location>
</feature>
<dbReference type="GO" id="GO:0004523">
    <property type="term" value="F:RNA-DNA hybrid ribonuclease activity"/>
    <property type="evidence" value="ECO:0007669"/>
    <property type="project" value="UniProtKB-EC"/>
</dbReference>
<comment type="similarity">
    <text evidence="4">Belongs to the RNase H family.</text>
</comment>
<organism evidence="15 16">
    <name type="scientific">Cladophialophora chaetospira</name>
    <dbReference type="NCBI Taxonomy" id="386627"/>
    <lineage>
        <taxon>Eukaryota</taxon>
        <taxon>Fungi</taxon>
        <taxon>Dikarya</taxon>
        <taxon>Ascomycota</taxon>
        <taxon>Pezizomycotina</taxon>
        <taxon>Eurotiomycetes</taxon>
        <taxon>Chaetothyriomycetidae</taxon>
        <taxon>Chaetothyriales</taxon>
        <taxon>Herpotrichiellaceae</taxon>
        <taxon>Cladophialophora</taxon>
    </lineage>
</organism>
<dbReference type="SUPFAM" id="SSF53098">
    <property type="entry name" value="Ribonuclease H-like"/>
    <property type="match status" value="1"/>
</dbReference>
<comment type="catalytic activity">
    <reaction evidence="1">
        <text>Endonucleolytic cleavage to 5'-phosphomonoester.</text>
        <dbReference type="EC" id="3.1.26.4"/>
    </reaction>
</comment>
<dbReference type="FunFam" id="3.40.970.10:FF:000001">
    <property type="entry name" value="Ribonuclease H1"/>
    <property type="match status" value="1"/>
</dbReference>
<evidence type="ECO:0000256" key="4">
    <source>
        <dbReference type="ARBA" id="ARBA00005300"/>
    </source>
</evidence>
<evidence type="ECO:0000256" key="5">
    <source>
        <dbReference type="ARBA" id="ARBA00012180"/>
    </source>
</evidence>
<dbReference type="Pfam" id="PF01693">
    <property type="entry name" value="Cauli_VI"/>
    <property type="match status" value="2"/>
</dbReference>
<feature type="domain" description="Ribonuclease H1 N-terminal" evidence="14">
    <location>
        <begin position="35"/>
        <end position="78"/>
    </location>
</feature>
<dbReference type="InterPro" id="IPR050092">
    <property type="entry name" value="RNase_H"/>
</dbReference>
<proteinExistence type="inferred from homology"/>
<dbReference type="GO" id="GO:0043137">
    <property type="term" value="P:DNA replication, removal of RNA primer"/>
    <property type="evidence" value="ECO:0007669"/>
    <property type="project" value="TreeGrafter"/>
</dbReference>
<evidence type="ECO:0000313" key="16">
    <source>
        <dbReference type="Proteomes" id="UP001172673"/>
    </source>
</evidence>
<dbReference type="Proteomes" id="UP001172673">
    <property type="component" value="Unassembled WGS sequence"/>
</dbReference>
<comment type="cofactor">
    <cofactor evidence="2">
        <name>Mg(2+)</name>
        <dbReference type="ChEBI" id="CHEBI:18420"/>
    </cofactor>
</comment>
<evidence type="ECO:0000256" key="7">
    <source>
        <dbReference type="ARBA" id="ARBA00022722"/>
    </source>
</evidence>
<dbReference type="GO" id="GO:0046872">
    <property type="term" value="F:metal ion binding"/>
    <property type="evidence" value="ECO:0007669"/>
    <property type="project" value="UniProtKB-KW"/>
</dbReference>